<keyword evidence="5" id="KW-1185">Reference proteome</keyword>
<evidence type="ECO:0000256" key="1">
    <source>
        <dbReference type="SAM" id="MobiDB-lite"/>
    </source>
</evidence>
<feature type="region of interest" description="Disordered" evidence="1">
    <location>
        <begin position="1"/>
        <end position="23"/>
    </location>
</feature>
<reference evidence="5" key="1">
    <citation type="journal article" date="2019" name="Int. J. Syst. Evol. Microbiol.">
        <title>The Global Catalogue of Microorganisms (GCM) 10K type strain sequencing project: providing services to taxonomists for standard genome sequencing and annotation.</title>
        <authorList>
            <consortium name="The Broad Institute Genomics Platform"/>
            <consortium name="The Broad Institute Genome Sequencing Center for Infectious Disease"/>
            <person name="Wu L."/>
            <person name="Ma J."/>
        </authorList>
    </citation>
    <scope>NUCLEOTIDE SEQUENCE [LARGE SCALE GENOMIC DNA]</scope>
    <source>
        <strain evidence="5">CGMCC 4.7241</strain>
    </source>
</reference>
<sequence length="141" mass="15720">MADPDRLPQPHLRVGDAERDKASSALGEHFAAGRLSPDEHDERLTQVWDAKTYGDLAAVFRDLPEPGPDNLPAVPPKPPEVESKRQARAHRRQDAGQLVRAFAPLLLALAFITVVTVPWHPWPLFILVWFLIGAAGRSQRR</sequence>
<feature type="domain" description="DUF1707" evidence="3">
    <location>
        <begin position="12"/>
        <end position="64"/>
    </location>
</feature>
<keyword evidence="2" id="KW-0812">Transmembrane</keyword>
<dbReference type="Proteomes" id="UP001595699">
    <property type="component" value="Unassembled WGS sequence"/>
</dbReference>
<dbReference type="PANTHER" id="PTHR40763">
    <property type="entry name" value="MEMBRANE PROTEIN-RELATED"/>
    <property type="match status" value="1"/>
</dbReference>
<name>A0ABV7Y779_9ACTN</name>
<proteinExistence type="predicted"/>
<dbReference type="InterPro" id="IPR012551">
    <property type="entry name" value="DUF1707_SHOCT-like"/>
</dbReference>
<feature type="transmembrane region" description="Helical" evidence="2">
    <location>
        <begin position="98"/>
        <end position="116"/>
    </location>
</feature>
<evidence type="ECO:0000256" key="2">
    <source>
        <dbReference type="SAM" id="Phobius"/>
    </source>
</evidence>
<feature type="compositionally biased region" description="Basic and acidic residues" evidence="1">
    <location>
        <begin position="1"/>
        <end position="22"/>
    </location>
</feature>
<accession>A0ABV7Y779</accession>
<feature type="region of interest" description="Disordered" evidence="1">
    <location>
        <begin position="64"/>
        <end position="92"/>
    </location>
</feature>
<keyword evidence="2" id="KW-1133">Transmembrane helix</keyword>
<dbReference type="PANTHER" id="PTHR40763:SF4">
    <property type="entry name" value="DUF1707 DOMAIN-CONTAINING PROTEIN"/>
    <property type="match status" value="1"/>
</dbReference>
<organism evidence="4 5">
    <name type="scientific">Tenggerimyces flavus</name>
    <dbReference type="NCBI Taxonomy" id="1708749"/>
    <lineage>
        <taxon>Bacteria</taxon>
        <taxon>Bacillati</taxon>
        <taxon>Actinomycetota</taxon>
        <taxon>Actinomycetes</taxon>
        <taxon>Propionibacteriales</taxon>
        <taxon>Nocardioidaceae</taxon>
        <taxon>Tenggerimyces</taxon>
    </lineage>
</organism>
<gene>
    <name evidence="4" type="ORF">ACFOUW_01545</name>
</gene>
<evidence type="ECO:0000313" key="4">
    <source>
        <dbReference type="EMBL" id="MFC3759510.1"/>
    </source>
</evidence>
<feature type="compositionally biased region" description="Pro residues" evidence="1">
    <location>
        <begin position="65"/>
        <end position="78"/>
    </location>
</feature>
<feature type="transmembrane region" description="Helical" evidence="2">
    <location>
        <begin position="122"/>
        <end position="138"/>
    </location>
</feature>
<keyword evidence="2" id="KW-0472">Membrane</keyword>
<dbReference type="RefSeq" id="WP_205122108.1">
    <property type="nucleotide sequence ID" value="NZ_JAFBCM010000001.1"/>
</dbReference>
<protein>
    <submittedName>
        <fullName evidence="4">DUF1707 domain-containing protein</fullName>
    </submittedName>
</protein>
<comment type="caution">
    <text evidence="4">The sequence shown here is derived from an EMBL/GenBank/DDBJ whole genome shotgun (WGS) entry which is preliminary data.</text>
</comment>
<dbReference type="EMBL" id="JBHRZH010000001">
    <property type="protein sequence ID" value="MFC3759510.1"/>
    <property type="molecule type" value="Genomic_DNA"/>
</dbReference>
<dbReference type="Pfam" id="PF08044">
    <property type="entry name" value="DUF1707"/>
    <property type="match status" value="1"/>
</dbReference>
<evidence type="ECO:0000313" key="5">
    <source>
        <dbReference type="Proteomes" id="UP001595699"/>
    </source>
</evidence>
<evidence type="ECO:0000259" key="3">
    <source>
        <dbReference type="Pfam" id="PF08044"/>
    </source>
</evidence>